<accession>A0A8S5RCX0</accession>
<name>A0A8S5RCX0_9VIRU</name>
<dbReference type="EMBL" id="BK059091">
    <property type="protein sequence ID" value="DAE28909.1"/>
    <property type="molecule type" value="Genomic_DNA"/>
</dbReference>
<evidence type="ECO:0000313" key="1">
    <source>
        <dbReference type="EMBL" id="DAE28909.1"/>
    </source>
</evidence>
<sequence>MSLRSKCFYPGILLNYFIQTEYNKYYVNKGGN</sequence>
<proteinExistence type="predicted"/>
<reference evidence="1" key="1">
    <citation type="journal article" date="2021" name="Proc. Natl. Acad. Sci. U.S.A.">
        <title>A Catalog of Tens of Thousands of Viruses from Human Metagenomes Reveals Hidden Associations with Chronic Diseases.</title>
        <authorList>
            <person name="Tisza M.J."/>
            <person name="Buck C.B."/>
        </authorList>
    </citation>
    <scope>NUCLEOTIDE SEQUENCE</scope>
    <source>
        <strain evidence="1">CtmTa7</strain>
    </source>
</reference>
<organism evidence="1">
    <name type="scientific">virus sp. ctmTa7</name>
    <dbReference type="NCBI Taxonomy" id="2828255"/>
    <lineage>
        <taxon>Viruses</taxon>
    </lineage>
</organism>
<protein>
    <submittedName>
        <fullName evidence="1">Uncharacterized protein</fullName>
    </submittedName>
</protein>